<comment type="caution">
    <text evidence="2">The sequence shown here is derived from an EMBL/GenBank/DDBJ whole genome shotgun (WGS) entry which is preliminary data.</text>
</comment>
<dbReference type="InterPro" id="IPR010730">
    <property type="entry name" value="HET"/>
</dbReference>
<feature type="domain" description="Heterokaryon incompatibility" evidence="1">
    <location>
        <begin position="47"/>
        <end position="183"/>
    </location>
</feature>
<dbReference type="Proteomes" id="UP000736672">
    <property type="component" value="Unassembled WGS sequence"/>
</dbReference>
<gene>
    <name evidence="2" type="ORF">B0J15DRAFT_498559</name>
</gene>
<keyword evidence="3" id="KW-1185">Reference proteome</keyword>
<dbReference type="InterPro" id="IPR052895">
    <property type="entry name" value="HetReg/Transcr_Mod"/>
</dbReference>
<name>A0A9P9GZU8_FUSSL</name>
<dbReference type="EMBL" id="JAGTJS010000014">
    <property type="protein sequence ID" value="KAH7248470.1"/>
    <property type="molecule type" value="Genomic_DNA"/>
</dbReference>
<proteinExistence type="predicted"/>
<evidence type="ECO:0000259" key="1">
    <source>
        <dbReference type="Pfam" id="PF06985"/>
    </source>
</evidence>
<sequence>MAEKALSIDYNPFESSTEIRIFVLQRGSGTEPIQCTLCHIPRSQGRYHALSYEWGEESEDEPIITVNNGPVRIRRNLYEALKDVRESSRDLQLWVDAICINQASLKEKNQQVAKMGEIFGGAAMVLAWLGTAKDDSDIAMDWMADKTKLRRNLRGSDPDGPERKAIVTLCHRSYWRRVWIIQELYLSQSFEVRCGTKAIPFEVFKRSLGTLYALSVEGVVDREMAYSPAFEHVLSHATRRRDPAAFTLYRWLTMCAMNNFQSTREHDVVYGLLGISHDYQNGSIRIEVDYGKNPQDVYLDALRASPSNWSKSHNYVKLSRMMKLQMDESLKSSVFEILDKMNDDGLLVDDTLQDVAGTPEMN</sequence>
<reference evidence="2" key="1">
    <citation type="journal article" date="2021" name="Nat. Commun.">
        <title>Genetic determinants of endophytism in the Arabidopsis root mycobiome.</title>
        <authorList>
            <person name="Mesny F."/>
            <person name="Miyauchi S."/>
            <person name="Thiergart T."/>
            <person name="Pickel B."/>
            <person name="Atanasova L."/>
            <person name="Karlsson M."/>
            <person name="Huettel B."/>
            <person name="Barry K.W."/>
            <person name="Haridas S."/>
            <person name="Chen C."/>
            <person name="Bauer D."/>
            <person name="Andreopoulos W."/>
            <person name="Pangilinan J."/>
            <person name="LaButti K."/>
            <person name="Riley R."/>
            <person name="Lipzen A."/>
            <person name="Clum A."/>
            <person name="Drula E."/>
            <person name="Henrissat B."/>
            <person name="Kohler A."/>
            <person name="Grigoriev I.V."/>
            <person name="Martin F.M."/>
            <person name="Hacquard S."/>
        </authorList>
    </citation>
    <scope>NUCLEOTIDE SEQUENCE</scope>
    <source>
        <strain evidence="2">FSSC 5 MPI-SDFR-AT-0091</strain>
    </source>
</reference>
<dbReference type="OrthoDB" id="5386682at2759"/>
<dbReference type="AlphaFoldDB" id="A0A9P9GZU8"/>
<organism evidence="2 3">
    <name type="scientific">Fusarium solani</name>
    <name type="common">Filamentous fungus</name>
    <dbReference type="NCBI Taxonomy" id="169388"/>
    <lineage>
        <taxon>Eukaryota</taxon>
        <taxon>Fungi</taxon>
        <taxon>Dikarya</taxon>
        <taxon>Ascomycota</taxon>
        <taxon>Pezizomycotina</taxon>
        <taxon>Sordariomycetes</taxon>
        <taxon>Hypocreomycetidae</taxon>
        <taxon>Hypocreales</taxon>
        <taxon>Nectriaceae</taxon>
        <taxon>Fusarium</taxon>
        <taxon>Fusarium solani species complex</taxon>
    </lineage>
</organism>
<dbReference type="PANTHER" id="PTHR24148">
    <property type="entry name" value="ANKYRIN REPEAT DOMAIN-CONTAINING PROTEIN 39 HOMOLOG-RELATED"/>
    <property type="match status" value="1"/>
</dbReference>
<dbReference type="Pfam" id="PF06985">
    <property type="entry name" value="HET"/>
    <property type="match status" value="1"/>
</dbReference>
<dbReference type="PANTHER" id="PTHR24148:SF77">
    <property type="entry name" value="HETEROKARYON INCOMPATIBILITY DOMAIN-CONTAINING PROTEIN"/>
    <property type="match status" value="1"/>
</dbReference>
<protein>
    <submittedName>
        <fullName evidence="2">Heterokaryon incompatibility protein-domain-containing protein</fullName>
    </submittedName>
</protein>
<accession>A0A9P9GZU8</accession>
<evidence type="ECO:0000313" key="3">
    <source>
        <dbReference type="Proteomes" id="UP000736672"/>
    </source>
</evidence>
<evidence type="ECO:0000313" key="2">
    <source>
        <dbReference type="EMBL" id="KAH7248470.1"/>
    </source>
</evidence>